<feature type="compositionally biased region" description="Basic and acidic residues" evidence="2">
    <location>
        <begin position="351"/>
        <end position="369"/>
    </location>
</feature>
<feature type="compositionally biased region" description="Acidic residues" evidence="2">
    <location>
        <begin position="94"/>
        <end position="124"/>
    </location>
</feature>
<feature type="domain" description="AATF leucine zipper-containing" evidence="4">
    <location>
        <begin position="312"/>
        <end position="431"/>
    </location>
</feature>
<sequence length="614" mass="69978">MSLREEIAKLTTPTPVFCDPEDDIDDATAAKLTEKSADNEEFAPLPASKLRQRVAAQSASTEKKYAGRKISRSKLVDLDSDNSESEQSSGSMSGDEDEDSSLNDEEMMVEEEQGDEDDEDESVGSEDIKTTEEVEEELSALGLFKAKMKSSTDTQQPGQKFSESEQSSGSMSGEEDEDSSLNDEEMMVEEEQGDEDDEDESVGSEDIKTTEEVEEELSALGLFKAKMKSSTDTQQPGQKFSFVDDGDYSKYYDSGEDGEEHSDEDDEESDEEEEEEDEDKEGSEEEEDEDIEDEEEDEGGMSSFSKSQLNEEIQKGEAARQQLGLWDSLLEGRIKFQKILSAVNQLPQPDTWREFEESGEDNFKEKKASDDEEITSESDSEEPHEATGNVKETKTAFKRKLATEEIPEFLAKRHKDLHSYRNDTLQKWYDKTRLLGGKLSSKSFSGFEQSAVKQIEQQETERKPAVHTYDPEIFDDSDFYHQQLRELIERKTSDINDPIALSRQWLEIQRLRNKVKRKQETERKPAVHTYDPEIFDDSDFYHQQLRELIERKTSDINDPIALSRYHVHPKLVNFMAPKETCNWSDEARDDLFKSLFGQRGPTAPISSDESMVGR</sequence>
<feature type="compositionally biased region" description="Acidic residues" evidence="2">
    <location>
        <begin position="370"/>
        <end position="380"/>
    </location>
</feature>
<dbReference type="InterPro" id="IPR025160">
    <property type="entry name" value="AATF"/>
</dbReference>
<protein>
    <submittedName>
        <fullName evidence="5">Protein AATF</fullName>
    </submittedName>
</protein>
<comment type="similarity">
    <text evidence="1">Belongs to the AATF family.</text>
</comment>
<dbReference type="AlphaFoldDB" id="K1QS13"/>
<feature type="compositionally biased region" description="Acidic residues" evidence="2">
    <location>
        <begin position="173"/>
        <end position="203"/>
    </location>
</feature>
<evidence type="ECO:0000259" key="4">
    <source>
        <dbReference type="Pfam" id="PF13339"/>
    </source>
</evidence>
<evidence type="ECO:0000313" key="5">
    <source>
        <dbReference type="EMBL" id="EKC24376.1"/>
    </source>
</evidence>
<reference evidence="5" key="1">
    <citation type="journal article" date="2012" name="Nature">
        <title>The oyster genome reveals stress adaptation and complexity of shell formation.</title>
        <authorList>
            <person name="Zhang G."/>
            <person name="Fang X."/>
            <person name="Guo X."/>
            <person name="Li L."/>
            <person name="Luo R."/>
            <person name="Xu F."/>
            <person name="Yang P."/>
            <person name="Zhang L."/>
            <person name="Wang X."/>
            <person name="Qi H."/>
            <person name="Xiong Z."/>
            <person name="Que H."/>
            <person name="Xie Y."/>
            <person name="Holland P.W."/>
            <person name="Paps J."/>
            <person name="Zhu Y."/>
            <person name="Wu F."/>
            <person name="Chen Y."/>
            <person name="Wang J."/>
            <person name="Peng C."/>
            <person name="Meng J."/>
            <person name="Yang L."/>
            <person name="Liu J."/>
            <person name="Wen B."/>
            <person name="Zhang N."/>
            <person name="Huang Z."/>
            <person name="Zhu Q."/>
            <person name="Feng Y."/>
            <person name="Mount A."/>
            <person name="Hedgecock D."/>
            <person name="Xu Z."/>
            <person name="Liu Y."/>
            <person name="Domazet-Loso T."/>
            <person name="Du Y."/>
            <person name="Sun X."/>
            <person name="Zhang S."/>
            <person name="Liu B."/>
            <person name="Cheng P."/>
            <person name="Jiang X."/>
            <person name="Li J."/>
            <person name="Fan D."/>
            <person name="Wang W."/>
            <person name="Fu W."/>
            <person name="Wang T."/>
            <person name="Wang B."/>
            <person name="Zhang J."/>
            <person name="Peng Z."/>
            <person name="Li Y."/>
            <person name="Li N."/>
            <person name="Wang J."/>
            <person name="Chen M."/>
            <person name="He Y."/>
            <person name="Tan F."/>
            <person name="Song X."/>
            <person name="Zheng Q."/>
            <person name="Huang R."/>
            <person name="Yang H."/>
            <person name="Du X."/>
            <person name="Chen L."/>
            <person name="Yang M."/>
            <person name="Gaffney P.M."/>
            <person name="Wang S."/>
            <person name="Luo L."/>
            <person name="She Z."/>
            <person name="Ming Y."/>
            <person name="Huang W."/>
            <person name="Zhang S."/>
            <person name="Huang B."/>
            <person name="Zhang Y."/>
            <person name="Qu T."/>
            <person name="Ni P."/>
            <person name="Miao G."/>
            <person name="Wang J."/>
            <person name="Wang Q."/>
            <person name="Steinberg C.E."/>
            <person name="Wang H."/>
            <person name="Li N."/>
            <person name="Qian L."/>
            <person name="Zhang G."/>
            <person name="Li Y."/>
            <person name="Yang H."/>
            <person name="Liu X."/>
            <person name="Wang J."/>
            <person name="Yin Y."/>
            <person name="Wang J."/>
        </authorList>
    </citation>
    <scope>NUCLEOTIDE SEQUENCE [LARGE SCALE GENOMIC DNA]</scope>
    <source>
        <strain evidence="5">05x7-T-G4-1.051#20</strain>
    </source>
</reference>
<dbReference type="InterPro" id="IPR039223">
    <property type="entry name" value="AATF/Bfr2"/>
</dbReference>
<name>K1QS13_MAGGI</name>
<dbReference type="GO" id="GO:0005730">
    <property type="term" value="C:nucleolus"/>
    <property type="evidence" value="ECO:0007669"/>
    <property type="project" value="TreeGrafter"/>
</dbReference>
<dbReference type="HOGENOM" id="CLU_018299_1_1_1"/>
<evidence type="ECO:0000259" key="3">
    <source>
        <dbReference type="Pfam" id="PF08164"/>
    </source>
</evidence>
<feature type="compositionally biased region" description="Polar residues" evidence="2">
    <location>
        <begin position="302"/>
        <end position="311"/>
    </location>
</feature>
<evidence type="ECO:0000256" key="2">
    <source>
        <dbReference type="SAM" id="MobiDB-lite"/>
    </source>
</evidence>
<feature type="region of interest" description="Disordered" evidence="2">
    <location>
        <begin position="1"/>
        <end position="320"/>
    </location>
</feature>
<dbReference type="Pfam" id="PF08164">
    <property type="entry name" value="TRAUB"/>
    <property type="match status" value="1"/>
</dbReference>
<feature type="region of interest" description="Disordered" evidence="2">
    <location>
        <begin position="342"/>
        <end position="395"/>
    </location>
</feature>
<dbReference type="PANTHER" id="PTHR15565">
    <property type="entry name" value="AATF PROTEIN APOPTOSIS ANTAGONIZING TRANSCRIPTION FACTOR"/>
    <property type="match status" value="1"/>
</dbReference>
<dbReference type="EMBL" id="JH817102">
    <property type="protein sequence ID" value="EKC24376.1"/>
    <property type="molecule type" value="Genomic_DNA"/>
</dbReference>
<feature type="compositionally biased region" description="Polar residues" evidence="2">
    <location>
        <begin position="228"/>
        <end position="238"/>
    </location>
</feature>
<dbReference type="InParanoid" id="K1QS13"/>
<dbReference type="Pfam" id="PF13339">
    <property type="entry name" value="AATF-Che1"/>
    <property type="match status" value="1"/>
</dbReference>
<gene>
    <name evidence="5" type="ORF">CGI_10013373</name>
</gene>
<accession>K1QS13</accession>
<feature type="compositionally biased region" description="Acidic residues" evidence="2">
    <location>
        <begin position="254"/>
        <end position="299"/>
    </location>
</feature>
<organism evidence="5">
    <name type="scientific">Magallana gigas</name>
    <name type="common">Pacific oyster</name>
    <name type="synonym">Crassostrea gigas</name>
    <dbReference type="NCBI Taxonomy" id="29159"/>
    <lineage>
        <taxon>Eukaryota</taxon>
        <taxon>Metazoa</taxon>
        <taxon>Spiralia</taxon>
        <taxon>Lophotrochozoa</taxon>
        <taxon>Mollusca</taxon>
        <taxon>Bivalvia</taxon>
        <taxon>Autobranchia</taxon>
        <taxon>Pteriomorphia</taxon>
        <taxon>Ostreida</taxon>
        <taxon>Ostreoidea</taxon>
        <taxon>Ostreidae</taxon>
        <taxon>Magallana</taxon>
    </lineage>
</organism>
<evidence type="ECO:0000256" key="1">
    <source>
        <dbReference type="ARBA" id="ARBA00008966"/>
    </source>
</evidence>
<proteinExistence type="inferred from homology"/>
<feature type="domain" description="Apoptosis-antagonizing transcription factor C-terminal" evidence="3">
    <location>
        <begin position="564"/>
        <end position="596"/>
    </location>
</feature>
<feature type="compositionally biased region" description="Polar residues" evidence="2">
    <location>
        <begin position="149"/>
        <end position="161"/>
    </location>
</feature>
<feature type="compositionally biased region" description="Basic and acidic residues" evidence="2">
    <location>
        <begin position="381"/>
        <end position="395"/>
    </location>
</feature>
<dbReference type="PANTHER" id="PTHR15565:SF0">
    <property type="entry name" value="PROTEIN AATF"/>
    <property type="match status" value="1"/>
</dbReference>
<dbReference type="InterPro" id="IPR012617">
    <property type="entry name" value="AATF_C"/>
</dbReference>